<reference evidence="3" key="1">
    <citation type="submission" date="2025-08" db="UniProtKB">
        <authorList>
            <consortium name="RefSeq"/>
        </authorList>
    </citation>
    <scope>IDENTIFICATION</scope>
</reference>
<dbReference type="KEGG" id="csol:105365359"/>
<accession>A0AAJ6YPF3</accession>
<dbReference type="GeneID" id="105365359"/>
<feature type="compositionally biased region" description="Basic and acidic residues" evidence="1">
    <location>
        <begin position="439"/>
        <end position="449"/>
    </location>
</feature>
<evidence type="ECO:0000256" key="1">
    <source>
        <dbReference type="SAM" id="MobiDB-lite"/>
    </source>
</evidence>
<proteinExistence type="predicted"/>
<dbReference type="RefSeq" id="XP_011501806.1">
    <property type="nucleotide sequence ID" value="XM_011503504.1"/>
</dbReference>
<evidence type="ECO:0000313" key="2">
    <source>
        <dbReference type="Proteomes" id="UP000695007"/>
    </source>
</evidence>
<keyword evidence="2" id="KW-1185">Reference proteome</keyword>
<evidence type="ECO:0000313" key="3">
    <source>
        <dbReference type="RefSeq" id="XP_011501806.1"/>
    </source>
</evidence>
<gene>
    <name evidence="3" type="primary">LOC105365359</name>
</gene>
<feature type="region of interest" description="Disordered" evidence="1">
    <location>
        <begin position="340"/>
        <end position="362"/>
    </location>
</feature>
<dbReference type="Proteomes" id="UP000695007">
    <property type="component" value="Unplaced"/>
</dbReference>
<protein>
    <submittedName>
        <fullName evidence="3">Uncharacterized protein LOC105365359</fullName>
    </submittedName>
</protein>
<organism evidence="2 3">
    <name type="scientific">Ceratosolen solmsi marchali</name>
    <dbReference type="NCBI Taxonomy" id="326594"/>
    <lineage>
        <taxon>Eukaryota</taxon>
        <taxon>Metazoa</taxon>
        <taxon>Ecdysozoa</taxon>
        <taxon>Arthropoda</taxon>
        <taxon>Hexapoda</taxon>
        <taxon>Insecta</taxon>
        <taxon>Pterygota</taxon>
        <taxon>Neoptera</taxon>
        <taxon>Endopterygota</taxon>
        <taxon>Hymenoptera</taxon>
        <taxon>Apocrita</taxon>
        <taxon>Proctotrupomorpha</taxon>
        <taxon>Chalcidoidea</taxon>
        <taxon>Agaonidae</taxon>
        <taxon>Agaoninae</taxon>
        <taxon>Ceratosolen</taxon>
    </lineage>
</organism>
<feature type="region of interest" description="Disordered" evidence="1">
    <location>
        <begin position="428"/>
        <end position="449"/>
    </location>
</feature>
<feature type="non-terminal residue" evidence="3">
    <location>
        <position position="1"/>
    </location>
</feature>
<name>A0AAJ6YPF3_9HYME</name>
<dbReference type="AlphaFoldDB" id="A0AAJ6YPF3"/>
<sequence length="449" mass="52504">KKVLEIILEGNILLDDHAIIINNFFEEKQISLYRLVSHYVAKILEMASTYWFNNNYIRNKNKEVNADINYEELKSYYYTFILVQSEMLFIIAHAYNIRTKDCSVHIPKTNLIKSIKYLTKPLSIYYLKICKIIHNYQSCEIHPIKRVFRGIPNSIWQDIYSHLDLTSQKIQLAYKQITSILESIDFQDEKDHNNLELIESIMERMNEAYKQIENARNFAEFSSLLIAKIQHKPINNLDTNESEPLLAMNTDEKIVIINNDLEIEDEVFEEYIKEEYLKPLCENSDISILQNFKLDKLLAKNFMTELKEALTEKQKSMTERELKALKRMYNKILKLSTSALSESLSPTPPPTLPPPPPPLPPPRVLKDAISTNNYIEKNKLQKNKCTPIPLPRVKMLKSEDIIPNVQKFSINQSIQDFKFPIFTEETFFGSGENSEEDDLKNNNEDNEVH</sequence>
<feature type="compositionally biased region" description="Pro residues" evidence="1">
    <location>
        <begin position="346"/>
        <end position="362"/>
    </location>
</feature>